<evidence type="ECO:0000313" key="3">
    <source>
        <dbReference type="EMBL" id="NWK56574.1"/>
    </source>
</evidence>
<gene>
    <name evidence="3" type="ORF">HW115_13210</name>
</gene>
<reference evidence="3 4" key="1">
    <citation type="submission" date="2020-07" db="EMBL/GenBank/DDBJ databases">
        <title>Roseicoccus Jingziensis gen. nov., sp. nov., isolated from coastal seawater.</title>
        <authorList>
            <person name="Feng X."/>
        </authorList>
    </citation>
    <scope>NUCLEOTIDE SEQUENCE [LARGE SCALE GENOMIC DNA]</scope>
    <source>
        <strain evidence="3 4">N1E253</strain>
    </source>
</reference>
<dbReference type="Proteomes" id="UP000557872">
    <property type="component" value="Unassembled WGS sequence"/>
</dbReference>
<dbReference type="AlphaFoldDB" id="A0A851GQW3"/>
<accession>A0A851GQW3</accession>
<organism evidence="3 4">
    <name type="scientific">Oceaniferula marina</name>
    <dbReference type="NCBI Taxonomy" id="2748318"/>
    <lineage>
        <taxon>Bacteria</taxon>
        <taxon>Pseudomonadati</taxon>
        <taxon>Verrucomicrobiota</taxon>
        <taxon>Verrucomicrobiia</taxon>
        <taxon>Verrucomicrobiales</taxon>
        <taxon>Verrucomicrobiaceae</taxon>
        <taxon>Oceaniferula</taxon>
    </lineage>
</organism>
<evidence type="ECO:0000256" key="2">
    <source>
        <dbReference type="SAM" id="SignalP"/>
    </source>
</evidence>
<comment type="caution">
    <text evidence="3">The sequence shown here is derived from an EMBL/GenBank/DDBJ whole genome shotgun (WGS) entry which is preliminary data.</text>
</comment>
<name>A0A851GQW3_9BACT</name>
<keyword evidence="4" id="KW-1185">Reference proteome</keyword>
<feature type="compositionally biased region" description="Acidic residues" evidence="1">
    <location>
        <begin position="55"/>
        <end position="64"/>
    </location>
</feature>
<proteinExistence type="predicted"/>
<dbReference type="EMBL" id="JACBAZ010000004">
    <property type="protein sequence ID" value="NWK56574.1"/>
    <property type="molecule type" value="Genomic_DNA"/>
</dbReference>
<keyword evidence="2" id="KW-0732">Signal</keyword>
<evidence type="ECO:0000256" key="1">
    <source>
        <dbReference type="SAM" id="MobiDB-lite"/>
    </source>
</evidence>
<feature type="signal peptide" evidence="2">
    <location>
        <begin position="1"/>
        <end position="24"/>
    </location>
</feature>
<evidence type="ECO:0000313" key="4">
    <source>
        <dbReference type="Proteomes" id="UP000557872"/>
    </source>
</evidence>
<protein>
    <submittedName>
        <fullName evidence="3">Uncharacterized protein</fullName>
    </submittedName>
</protein>
<sequence>MKMRPILCIVCAMMVGLTPLLVNAEGAKPQPQPLSLRVLAIGESPPPEYSLYRSEDDEPEEEGSESSKGRGAGPRISAIPIMKPENLAHYPPRPVFVSVDKRGKMMRPILLTPGSLNPRFCVLKRESIQLSKRKQGGGKIDPARMSPLHKIRVPEASNHLLVMLKKLGTTYSWKDYRVHTVDLSPSKIPAGHVYLLNMSKAPIQMKDGADKTMELRPGQRILSKRIDENRAMRLIFEDGVLKKQVARKSFRYSDEIRYVVVVQDLLNKKPNGVKQGVMVIREPVELPELPPALKRDLKEASAD</sequence>
<feature type="region of interest" description="Disordered" evidence="1">
    <location>
        <begin position="47"/>
        <end position="77"/>
    </location>
</feature>
<feature type="chain" id="PRO_5032722229" evidence="2">
    <location>
        <begin position="25"/>
        <end position="303"/>
    </location>
</feature>